<name>A0A2K8NY21_9MOLU</name>
<dbReference type="STRING" id="1408435.GCA_000685885_00486"/>
<evidence type="ECO:0000313" key="2">
    <source>
        <dbReference type="Proteomes" id="UP000231896"/>
    </source>
</evidence>
<dbReference type="EMBL" id="CP024964">
    <property type="protein sequence ID" value="ATZ18078.1"/>
    <property type="molecule type" value="Genomic_DNA"/>
</dbReference>
<dbReference type="Proteomes" id="UP000231896">
    <property type="component" value="Chromosome"/>
</dbReference>
<gene>
    <name evidence="1" type="ORF">EMELA_v1c05430</name>
</gene>
<accession>A0A2K8NY21</accession>
<dbReference type="KEGG" id="eml:EMELA_v1c05430"/>
<dbReference type="OrthoDB" id="391763at2"/>
<reference evidence="1 2" key="1">
    <citation type="submission" date="2017-11" db="EMBL/GenBank/DDBJ databases">
        <title>Genome sequence of Entomoplasma melaleucae M1 (ATCC 49191).</title>
        <authorList>
            <person name="Lo W.-S."/>
            <person name="Gasparich G.E."/>
            <person name="Kuo C.-H."/>
        </authorList>
    </citation>
    <scope>NUCLEOTIDE SEQUENCE [LARGE SCALE GENOMIC DNA]</scope>
    <source>
        <strain evidence="1 2">M1</strain>
    </source>
</reference>
<evidence type="ECO:0000313" key="1">
    <source>
        <dbReference type="EMBL" id="ATZ18078.1"/>
    </source>
</evidence>
<proteinExistence type="predicted"/>
<sequence length="435" mass="49620">MKNNKTLTTIEIKKNKVKINAYRILNKQIISIFEHEIEAKPNTSFLSDNGVVKQSSAVELKRELANILKTIRKNESGFDENQIFMVVPSATYSYATKKIQIPTSENPILANKELIQDYLKKFTKKEQLENSAYHLEVEMLQVKIDGVKQEDENFLVGGKDIEIIASVKSIYKKVYESHKMVVEKTGENIVKYLTNLEALFNSIERAGKEENDIVVVDWKEDKVEAGLFKNGAFVEYASIPHGMNYIIEKLSNEFNLSTEMSQNYLYNNINFESENILKSVFLKFSNSLGSKALTGEQIQTIVKKAVKNSYKEIKEEFVTKNKIDFYVTPVFNFGLIQEIPNGLSLLTSNKSSSDYFNKTKIIGALKNAEHFESYGLISKFVNRVITADIKNIQRNIQNKPVNYQFSFSDDVIGQNKASSHLYLKNDGILIDKVEA</sequence>
<dbReference type="RefSeq" id="WP_028124090.1">
    <property type="nucleotide sequence ID" value="NZ_CP024964.1"/>
</dbReference>
<dbReference type="AlphaFoldDB" id="A0A2K8NY21"/>
<keyword evidence="2" id="KW-1185">Reference proteome</keyword>
<organism evidence="1 2">
    <name type="scientific">Mesoplasma melaleucae</name>
    <dbReference type="NCBI Taxonomy" id="81459"/>
    <lineage>
        <taxon>Bacteria</taxon>
        <taxon>Bacillati</taxon>
        <taxon>Mycoplasmatota</taxon>
        <taxon>Mollicutes</taxon>
        <taxon>Entomoplasmatales</taxon>
        <taxon>Entomoplasmataceae</taxon>
        <taxon>Mesoplasma</taxon>
    </lineage>
</organism>
<protein>
    <submittedName>
        <fullName evidence="1">Uncharacterized protein</fullName>
    </submittedName>
</protein>